<dbReference type="Proteomes" id="UP000824469">
    <property type="component" value="Unassembled WGS sequence"/>
</dbReference>
<dbReference type="AlphaFoldDB" id="A0AA38F1N5"/>
<comment type="caution">
    <text evidence="3">The sequence shown here is derived from an EMBL/GenBank/DDBJ whole genome shotgun (WGS) entry which is preliminary data.</text>
</comment>
<evidence type="ECO:0000259" key="2">
    <source>
        <dbReference type="PROSITE" id="PS50097"/>
    </source>
</evidence>
<dbReference type="InterPro" id="IPR000210">
    <property type="entry name" value="BTB/POZ_dom"/>
</dbReference>
<sequence>IAVRGLTLDLMHLFVTNSRVFADGLCDFASGPLVSVELHVMLCCGYNNIQKKAAKIMLDILRKRIDNYDTVWRLMCDGIALVIAQMLGSRRNTTSINSTLRVSPNEESQSGKPILLILAAKLVRLLIEEDRNSPNLPRFTDVGVQKLLIEMIQSNKISLQIQGVLALDTMIETDQGEEDSIVHAGGIQALIKLFCGSPEVQNNERLSNQIIRSLSSLATNSANGFVLFVQVGSLEMLKRTPFYYPDARQSAVKFWESSRDVLIPNDYESDTEEVVMAEFNYPYRALVDRALLAENENIRARIAYALAIWLRPRHYKKIFVENNLLESLLRLYGSSDRNEHYDGAVLSILVKRSRKYFCSRVVPDGECLAWTPPVVLDRDRLSLARRYVSNKNYDVKFLLDNQTKEFNAHKTVLKSVSKRFGLMLGDWENEGDTSSVINL</sequence>
<feature type="non-terminal residue" evidence="3">
    <location>
        <position position="1"/>
    </location>
</feature>
<feature type="domain" description="BTB" evidence="2">
    <location>
        <begin position="393"/>
        <end position="439"/>
    </location>
</feature>
<dbReference type="InterPro" id="IPR016024">
    <property type="entry name" value="ARM-type_fold"/>
</dbReference>
<keyword evidence="4" id="KW-1185">Reference proteome</keyword>
<protein>
    <recommendedName>
        <fullName evidence="2">BTB domain-containing protein</fullName>
    </recommendedName>
</protein>
<dbReference type="InterPro" id="IPR011989">
    <property type="entry name" value="ARM-like"/>
</dbReference>
<dbReference type="InterPro" id="IPR044282">
    <property type="entry name" value="ABAP1/ARIA"/>
</dbReference>
<dbReference type="SUPFAM" id="SSF48371">
    <property type="entry name" value="ARM repeat"/>
    <property type="match status" value="1"/>
</dbReference>
<proteinExistence type="predicted"/>
<evidence type="ECO:0000313" key="4">
    <source>
        <dbReference type="Proteomes" id="UP000824469"/>
    </source>
</evidence>
<dbReference type="OMA" id="FILEYHE"/>
<evidence type="ECO:0000256" key="1">
    <source>
        <dbReference type="ARBA" id="ARBA00004906"/>
    </source>
</evidence>
<dbReference type="PANTHER" id="PTHR46710:SF11">
    <property type="entry name" value="ARMADILLO BTB ARABIDOPSIS PROTEIN 1"/>
    <property type="match status" value="1"/>
</dbReference>
<dbReference type="PROSITE" id="PS50097">
    <property type="entry name" value="BTB"/>
    <property type="match status" value="1"/>
</dbReference>
<name>A0AA38F1N5_TAXCH</name>
<comment type="pathway">
    <text evidence="1">Protein modification; protein ubiquitination.</text>
</comment>
<dbReference type="Gene3D" id="1.25.10.10">
    <property type="entry name" value="Leucine-rich Repeat Variant"/>
    <property type="match status" value="1"/>
</dbReference>
<organism evidence="3 4">
    <name type="scientific">Taxus chinensis</name>
    <name type="common">Chinese yew</name>
    <name type="synonym">Taxus wallichiana var. chinensis</name>
    <dbReference type="NCBI Taxonomy" id="29808"/>
    <lineage>
        <taxon>Eukaryota</taxon>
        <taxon>Viridiplantae</taxon>
        <taxon>Streptophyta</taxon>
        <taxon>Embryophyta</taxon>
        <taxon>Tracheophyta</taxon>
        <taxon>Spermatophyta</taxon>
        <taxon>Pinopsida</taxon>
        <taxon>Pinidae</taxon>
        <taxon>Conifers II</taxon>
        <taxon>Cupressales</taxon>
        <taxon>Taxaceae</taxon>
        <taxon>Taxus</taxon>
    </lineage>
</organism>
<dbReference type="EMBL" id="JAHRHJ020003813">
    <property type="protein sequence ID" value="KAH9289389.1"/>
    <property type="molecule type" value="Genomic_DNA"/>
</dbReference>
<accession>A0AA38F1N5</accession>
<dbReference type="PANTHER" id="PTHR46710">
    <property type="entry name" value="ARM REPEAT PROTEIN INTERACTING WITH ABF2"/>
    <property type="match status" value="1"/>
</dbReference>
<reference evidence="3 4" key="1">
    <citation type="journal article" date="2021" name="Nat. Plants">
        <title>The Taxus genome provides insights into paclitaxel biosynthesis.</title>
        <authorList>
            <person name="Xiong X."/>
            <person name="Gou J."/>
            <person name="Liao Q."/>
            <person name="Li Y."/>
            <person name="Zhou Q."/>
            <person name="Bi G."/>
            <person name="Li C."/>
            <person name="Du R."/>
            <person name="Wang X."/>
            <person name="Sun T."/>
            <person name="Guo L."/>
            <person name="Liang H."/>
            <person name="Lu P."/>
            <person name="Wu Y."/>
            <person name="Zhang Z."/>
            <person name="Ro D.K."/>
            <person name="Shang Y."/>
            <person name="Huang S."/>
            <person name="Yan J."/>
        </authorList>
    </citation>
    <scope>NUCLEOTIDE SEQUENCE [LARGE SCALE GENOMIC DNA]</scope>
    <source>
        <strain evidence="3">Ta-2019</strain>
    </source>
</reference>
<evidence type="ECO:0000313" key="3">
    <source>
        <dbReference type="EMBL" id="KAH9289389.1"/>
    </source>
</evidence>
<gene>
    <name evidence="3" type="ORF">KI387_033506</name>
</gene>